<accession>A0AB33Z3E5</accession>
<organism evidence="9 10">
    <name type="scientific">Cycloclasticus pugetii</name>
    <dbReference type="NCBI Taxonomy" id="34068"/>
    <lineage>
        <taxon>Bacteria</taxon>
        <taxon>Pseudomonadati</taxon>
        <taxon>Pseudomonadota</taxon>
        <taxon>Gammaproteobacteria</taxon>
        <taxon>Thiotrichales</taxon>
        <taxon>Piscirickettsiaceae</taxon>
        <taxon>Cycloclasticus</taxon>
    </lineage>
</organism>
<comment type="caution">
    <text evidence="9">The sequence shown here is derived from an EMBL/GenBank/DDBJ whole genome shotgun (WGS) entry which is preliminary data.</text>
</comment>
<dbReference type="InterPro" id="IPR050710">
    <property type="entry name" value="Band7/mec-2_domain"/>
</dbReference>
<dbReference type="PANTHER" id="PTHR43327:SF2">
    <property type="entry name" value="MODULATOR OF FTSH PROTEASE HFLK"/>
    <property type="match status" value="1"/>
</dbReference>
<dbReference type="AlphaFoldDB" id="A0AB33Z3E5"/>
<feature type="compositionally biased region" description="Basic and acidic residues" evidence="7">
    <location>
        <begin position="388"/>
        <end position="401"/>
    </location>
</feature>
<evidence type="ECO:0000256" key="6">
    <source>
        <dbReference type="RuleBase" id="RU364113"/>
    </source>
</evidence>
<dbReference type="Pfam" id="PF01145">
    <property type="entry name" value="Band_7"/>
    <property type="match status" value="1"/>
</dbReference>
<evidence type="ECO:0000256" key="2">
    <source>
        <dbReference type="ARBA" id="ARBA00006971"/>
    </source>
</evidence>
<dbReference type="Gene3D" id="3.30.479.30">
    <property type="entry name" value="Band 7 domain"/>
    <property type="match status" value="1"/>
</dbReference>
<reference evidence="9 10" key="1">
    <citation type="journal article" date="2013" name="Genome Announc.">
        <title>Genome Sequence of the Pyrene- and Fluoranthene-Degrading Bacterium Cycloclasticus sp. Strain PY97M.</title>
        <authorList>
            <person name="Cui Z."/>
            <person name="Xu G."/>
            <person name="Li Q."/>
            <person name="Gao W."/>
            <person name="Zheng L."/>
        </authorList>
    </citation>
    <scope>NUCLEOTIDE SEQUENCE [LARGE SCALE GENOMIC DNA]</scope>
    <source>
        <strain evidence="9 10">PY97M</strain>
    </source>
</reference>
<dbReference type="InterPro" id="IPR020980">
    <property type="entry name" value="Membrane_HflK_N"/>
</dbReference>
<dbReference type="SUPFAM" id="SSF117892">
    <property type="entry name" value="Band 7/SPFH domain"/>
    <property type="match status" value="1"/>
</dbReference>
<keyword evidence="4 6" id="KW-1133">Transmembrane helix</keyword>
<evidence type="ECO:0000313" key="10">
    <source>
        <dbReference type="Proteomes" id="UP000015462"/>
    </source>
</evidence>
<evidence type="ECO:0000256" key="7">
    <source>
        <dbReference type="SAM" id="MobiDB-lite"/>
    </source>
</evidence>
<feature type="transmembrane region" description="Helical" evidence="6">
    <location>
        <begin position="66"/>
        <end position="85"/>
    </location>
</feature>
<sequence>MSWDDSGNDKKKEDPWSGRKKEQQTPPDLDELVRSLQEKFGGLFGGGGSKGTSNKKPSNGPSGANLGVLVGIAALIWLATGIYIVDEGNRGVILRFGKYHETTLPGPHWRFPRPVDSAIIVNVDQQRFIEIGYRSGANQQAASGVRKEALMLTEDENIIDVRLAVQYRVKNPQDYIFNVRAPEVTLKQSAESALRSVIGKNKMDFVLTEGRSEVVAKVETKLQTMLDEYETGLIILSVNLVEAQPPEEVQGAFSDAIRAREDEQRFINEAQAYSNEVIPKARGAASRIVQEAQAYEQRVKSEAKGDASRFDQLLVQYEAAPEVTRKRLYLETMEDVLGNSKKVIMDVKGGNNLMYLPIDKLMESTAAKASAAPNRFITPPEKTTPDNTGRDTSYRDRGRGR</sequence>
<evidence type="ECO:0000256" key="4">
    <source>
        <dbReference type="ARBA" id="ARBA00022989"/>
    </source>
</evidence>
<dbReference type="SMART" id="SM00244">
    <property type="entry name" value="PHB"/>
    <property type="match status" value="1"/>
</dbReference>
<dbReference type="InterPro" id="IPR010201">
    <property type="entry name" value="HflK"/>
</dbReference>
<dbReference type="NCBIfam" id="TIGR01933">
    <property type="entry name" value="hflK"/>
    <property type="match status" value="1"/>
</dbReference>
<evidence type="ECO:0000256" key="5">
    <source>
        <dbReference type="ARBA" id="ARBA00023136"/>
    </source>
</evidence>
<keyword evidence="3 6" id="KW-0812">Transmembrane</keyword>
<feature type="domain" description="Band 7" evidence="8">
    <location>
        <begin position="80"/>
        <end position="257"/>
    </location>
</feature>
<feature type="region of interest" description="Disordered" evidence="7">
    <location>
        <begin position="369"/>
        <end position="401"/>
    </location>
</feature>
<keyword evidence="9" id="KW-0645">Protease</keyword>
<dbReference type="Pfam" id="PF12221">
    <property type="entry name" value="HflK_N"/>
    <property type="match status" value="1"/>
</dbReference>
<dbReference type="CDD" id="cd03404">
    <property type="entry name" value="SPFH_HflK"/>
    <property type="match status" value="1"/>
</dbReference>
<gene>
    <name evidence="9" type="ORF">L196_03736</name>
</gene>
<comment type="similarity">
    <text evidence="2 6">Belongs to the band 7/mec-2 family. HflK subfamily.</text>
</comment>
<dbReference type="EMBL" id="ASHL01000002">
    <property type="protein sequence ID" value="EPD13614.1"/>
    <property type="molecule type" value="Genomic_DNA"/>
</dbReference>
<name>A0AB33Z3E5_9GAMM</name>
<feature type="compositionally biased region" description="Basic and acidic residues" evidence="7">
    <location>
        <begin position="7"/>
        <end position="23"/>
    </location>
</feature>
<evidence type="ECO:0000259" key="8">
    <source>
        <dbReference type="SMART" id="SM00244"/>
    </source>
</evidence>
<evidence type="ECO:0000256" key="1">
    <source>
        <dbReference type="ARBA" id="ARBA00004167"/>
    </source>
</evidence>
<protein>
    <recommendedName>
        <fullName evidence="6">Protein HflK</fullName>
    </recommendedName>
</protein>
<dbReference type="InterPro" id="IPR001107">
    <property type="entry name" value="Band_7"/>
</dbReference>
<comment type="subunit">
    <text evidence="6">HflC and HflK may interact to form a multimeric complex.</text>
</comment>
<dbReference type="PANTHER" id="PTHR43327">
    <property type="entry name" value="STOMATIN-LIKE PROTEIN 2, MITOCHONDRIAL"/>
    <property type="match status" value="1"/>
</dbReference>
<dbReference type="Proteomes" id="UP000015462">
    <property type="component" value="Unassembled WGS sequence"/>
</dbReference>
<feature type="region of interest" description="Disordered" evidence="7">
    <location>
        <begin position="1"/>
        <end position="32"/>
    </location>
</feature>
<evidence type="ECO:0000313" key="9">
    <source>
        <dbReference type="EMBL" id="EPD13614.1"/>
    </source>
</evidence>
<evidence type="ECO:0000256" key="3">
    <source>
        <dbReference type="ARBA" id="ARBA00022692"/>
    </source>
</evidence>
<dbReference type="GO" id="GO:0008233">
    <property type="term" value="F:peptidase activity"/>
    <property type="evidence" value="ECO:0007669"/>
    <property type="project" value="UniProtKB-KW"/>
</dbReference>
<dbReference type="GO" id="GO:0016020">
    <property type="term" value="C:membrane"/>
    <property type="evidence" value="ECO:0007669"/>
    <property type="project" value="UniProtKB-SubCell"/>
</dbReference>
<keyword evidence="9" id="KW-0378">Hydrolase</keyword>
<comment type="subcellular location">
    <subcellularLocation>
        <location evidence="1">Membrane</location>
        <topology evidence="1">Single-pass membrane protein</topology>
    </subcellularLocation>
</comment>
<dbReference type="GO" id="GO:0006508">
    <property type="term" value="P:proteolysis"/>
    <property type="evidence" value="ECO:0007669"/>
    <property type="project" value="UniProtKB-KW"/>
</dbReference>
<dbReference type="RefSeq" id="WP_015006356.1">
    <property type="nucleotide sequence ID" value="NZ_FQZJ01000001.1"/>
</dbReference>
<proteinExistence type="inferred from homology"/>
<keyword evidence="10" id="KW-1185">Reference proteome</keyword>
<keyword evidence="5 6" id="KW-0472">Membrane</keyword>
<comment type="function">
    <text evidence="6">HflC and HflK could encode or regulate a protease.</text>
</comment>
<dbReference type="InterPro" id="IPR036013">
    <property type="entry name" value="Band_7/SPFH_dom_sf"/>
</dbReference>